<comment type="caution">
    <text evidence="1">The sequence shown here is derived from an EMBL/GenBank/DDBJ whole genome shotgun (WGS) entry which is preliminary data.</text>
</comment>
<keyword evidence="2" id="KW-1185">Reference proteome</keyword>
<evidence type="ECO:0000313" key="1">
    <source>
        <dbReference type="EMBL" id="CAH1981053.1"/>
    </source>
</evidence>
<proteinExistence type="predicted"/>
<dbReference type="AlphaFoldDB" id="A0A9P0KPC5"/>
<organism evidence="1 2">
    <name type="scientific">Acanthoscelides obtectus</name>
    <name type="common">Bean weevil</name>
    <name type="synonym">Bruchus obtectus</name>
    <dbReference type="NCBI Taxonomy" id="200917"/>
    <lineage>
        <taxon>Eukaryota</taxon>
        <taxon>Metazoa</taxon>
        <taxon>Ecdysozoa</taxon>
        <taxon>Arthropoda</taxon>
        <taxon>Hexapoda</taxon>
        <taxon>Insecta</taxon>
        <taxon>Pterygota</taxon>
        <taxon>Neoptera</taxon>
        <taxon>Endopterygota</taxon>
        <taxon>Coleoptera</taxon>
        <taxon>Polyphaga</taxon>
        <taxon>Cucujiformia</taxon>
        <taxon>Chrysomeloidea</taxon>
        <taxon>Chrysomelidae</taxon>
        <taxon>Bruchinae</taxon>
        <taxon>Bruchini</taxon>
        <taxon>Acanthoscelides</taxon>
    </lineage>
</organism>
<dbReference type="Gene3D" id="3.80.10.10">
    <property type="entry name" value="Ribonuclease Inhibitor"/>
    <property type="match status" value="1"/>
</dbReference>
<dbReference type="Pfam" id="PF14580">
    <property type="entry name" value="LRR_9"/>
    <property type="match status" value="1"/>
</dbReference>
<sequence>MMTEISESCDDTVQVLDLYNIHKNNFQFEDEINVFDMTSLGTLLLAEQSTNFAYDYTKSTELADDDACLQRLSLAYERLHIMPRILLEGLANHVRILDISHNEFDNLDFLSELKVLTSLICDHNNITSDTTIPYLPKLELLWMNHCKISELYPWAKRLSLSCPNLKYLSLMGNAITPTYLNCANIYEKIHYRLFMVSLFRKLVHLDDRAVSNHERNQAQKLYPRSLMERLVTKSQQTMPECLRNVSGKVSEMLQVTPDFISEQLHHKKNGII</sequence>
<dbReference type="OrthoDB" id="10251250at2759"/>
<dbReference type="InterPro" id="IPR032675">
    <property type="entry name" value="LRR_dom_sf"/>
</dbReference>
<dbReference type="EMBL" id="CAKOFQ010006904">
    <property type="protein sequence ID" value="CAH1981053.1"/>
    <property type="molecule type" value="Genomic_DNA"/>
</dbReference>
<reference evidence="1" key="1">
    <citation type="submission" date="2022-03" db="EMBL/GenBank/DDBJ databases">
        <authorList>
            <person name="Sayadi A."/>
        </authorList>
    </citation>
    <scope>NUCLEOTIDE SEQUENCE</scope>
</reference>
<accession>A0A9P0KPC5</accession>
<dbReference type="PANTHER" id="PTHR46282">
    <property type="entry name" value="LEUCINE-RICH MELANOCYTE DIFFERENTIATION-ASSOCIATED PROTEIN"/>
    <property type="match status" value="1"/>
</dbReference>
<protein>
    <submittedName>
        <fullName evidence="1">Uncharacterized protein</fullName>
    </submittedName>
</protein>
<dbReference type="PANTHER" id="PTHR46282:SF1">
    <property type="entry name" value="LEUCINE-RICH REPEAT-CONTAINING PROTEIN 72-LIKE"/>
    <property type="match status" value="1"/>
</dbReference>
<dbReference type="Proteomes" id="UP001152888">
    <property type="component" value="Unassembled WGS sequence"/>
</dbReference>
<evidence type="ECO:0000313" key="2">
    <source>
        <dbReference type="Proteomes" id="UP001152888"/>
    </source>
</evidence>
<dbReference type="InterPro" id="IPR043313">
    <property type="entry name" value="LRMDA"/>
</dbReference>
<gene>
    <name evidence="1" type="ORF">ACAOBT_LOCUS14297</name>
</gene>
<dbReference type="SUPFAM" id="SSF52075">
    <property type="entry name" value="Outer arm dynein light chain 1"/>
    <property type="match status" value="1"/>
</dbReference>
<name>A0A9P0KPC5_ACAOB</name>